<keyword evidence="7" id="KW-1185">Reference proteome</keyword>
<dbReference type="Proteomes" id="UP000189513">
    <property type="component" value="Unassembled WGS sequence"/>
</dbReference>
<evidence type="ECO:0000259" key="4">
    <source>
        <dbReference type="PROSITE" id="PS50800"/>
    </source>
</evidence>
<dbReference type="VEuPathDB" id="FungiDB:BON22_3970"/>
<accession>A0A061B8Q0</accession>
<dbReference type="EMBL" id="LK052899">
    <property type="protein sequence ID" value="CDR44261.1"/>
    <property type="molecule type" value="Genomic_DNA"/>
</dbReference>
<proteinExistence type="inferred from homology"/>
<dbReference type="Pfam" id="PF18592">
    <property type="entry name" value="Tho1_MOS11_C"/>
    <property type="match status" value="1"/>
</dbReference>
<dbReference type="PROSITE" id="PS50800">
    <property type="entry name" value="SAP"/>
    <property type="match status" value="1"/>
</dbReference>
<dbReference type="AlphaFoldDB" id="A0A061B8Q0"/>
<dbReference type="OrthoDB" id="3978722at2759"/>
<dbReference type="InterPro" id="IPR036361">
    <property type="entry name" value="SAP_dom_sf"/>
</dbReference>
<protein>
    <submittedName>
        <fullName evidence="5">CYFA0S14e01420g1_1</fullName>
    </submittedName>
    <submittedName>
        <fullName evidence="6">Protein THO1</fullName>
    </submittedName>
</protein>
<organism evidence="5">
    <name type="scientific">Cyberlindnera fabianii</name>
    <name type="common">Yeast</name>
    <name type="synonym">Hansenula fabianii</name>
    <dbReference type="NCBI Taxonomy" id="36022"/>
    <lineage>
        <taxon>Eukaryota</taxon>
        <taxon>Fungi</taxon>
        <taxon>Dikarya</taxon>
        <taxon>Ascomycota</taxon>
        <taxon>Saccharomycotina</taxon>
        <taxon>Saccharomycetes</taxon>
        <taxon>Phaffomycetales</taxon>
        <taxon>Phaffomycetaceae</taxon>
        <taxon>Cyberlindnera</taxon>
    </lineage>
</organism>
<dbReference type="SMART" id="SM00513">
    <property type="entry name" value="SAP"/>
    <property type="match status" value="1"/>
</dbReference>
<evidence type="ECO:0000313" key="5">
    <source>
        <dbReference type="EMBL" id="CDR44261.1"/>
    </source>
</evidence>
<dbReference type="PANTHER" id="PTHR46551">
    <property type="entry name" value="SAP DOMAIN-CONTAINING RIBONUCLEOPROTEIN"/>
    <property type="match status" value="1"/>
</dbReference>
<feature type="compositionally biased region" description="Basic and acidic residues" evidence="3">
    <location>
        <begin position="30"/>
        <end position="50"/>
    </location>
</feature>
<dbReference type="STRING" id="36022.A0A061B8Q0"/>
<dbReference type="InterPro" id="IPR003034">
    <property type="entry name" value="SAP_dom"/>
</dbReference>
<feature type="compositionally biased region" description="Basic residues" evidence="3">
    <location>
        <begin position="180"/>
        <end position="200"/>
    </location>
</feature>
<dbReference type="OMA" id="WSEKDNA"/>
<reference evidence="6" key="3">
    <citation type="submission" date="2017-01" db="EMBL/GenBank/DDBJ databases">
        <authorList>
            <person name="Mah S.A."/>
            <person name="Swanson W.J."/>
            <person name="Moy G.W."/>
            <person name="Vacquier V.D."/>
        </authorList>
    </citation>
    <scope>NUCLEOTIDE SEQUENCE [LARGE SCALE GENOMIC DNA]</scope>
    <source>
        <strain evidence="6">65</strain>
    </source>
</reference>
<dbReference type="InterPro" id="IPR052240">
    <property type="entry name" value="SAP_domain_ribonucleoprotein"/>
</dbReference>
<dbReference type="GO" id="GO:0016973">
    <property type="term" value="P:poly(A)+ mRNA export from nucleus"/>
    <property type="evidence" value="ECO:0007669"/>
    <property type="project" value="TreeGrafter"/>
</dbReference>
<feature type="compositionally biased region" description="Basic and acidic residues" evidence="3">
    <location>
        <begin position="102"/>
        <end position="117"/>
    </location>
</feature>
<reference evidence="5" key="1">
    <citation type="journal article" date="2014" name="Genome Announc.">
        <title>Genome sequence of the yeast Cyberlindnera fabianii (Hansenula fabianii).</title>
        <authorList>
            <person name="Freel K.C."/>
            <person name="Sarilar V."/>
            <person name="Neuveglise C."/>
            <person name="Devillers H."/>
            <person name="Friedrich A."/>
            <person name="Schacherer J."/>
        </authorList>
    </citation>
    <scope>NUCLEOTIDE SEQUENCE</scope>
    <source>
        <strain evidence="5">YJS4271</strain>
    </source>
</reference>
<feature type="domain" description="SAP" evidence="4">
    <location>
        <begin position="4"/>
        <end position="38"/>
    </location>
</feature>
<evidence type="ECO:0000256" key="3">
    <source>
        <dbReference type="SAM" id="MobiDB-lite"/>
    </source>
</evidence>
<dbReference type="EMBL" id="MPUK01000008">
    <property type="protein sequence ID" value="ONH66159.1"/>
    <property type="molecule type" value="Genomic_DNA"/>
</dbReference>
<dbReference type="GO" id="GO:0005634">
    <property type="term" value="C:nucleus"/>
    <property type="evidence" value="ECO:0007669"/>
    <property type="project" value="TreeGrafter"/>
</dbReference>
<dbReference type="PANTHER" id="PTHR46551:SF1">
    <property type="entry name" value="SAP DOMAIN-CONTAINING RIBONUCLEOPROTEIN"/>
    <property type="match status" value="1"/>
</dbReference>
<dbReference type="InterPro" id="IPR040746">
    <property type="entry name" value="THO1_MOS11_C"/>
</dbReference>
<dbReference type="Gene3D" id="1.10.720.30">
    <property type="entry name" value="SAP domain"/>
    <property type="match status" value="1"/>
</dbReference>
<feature type="compositionally biased region" description="Low complexity" evidence="3">
    <location>
        <begin position="87"/>
        <end position="100"/>
    </location>
</feature>
<gene>
    <name evidence="6" type="ORF">BON22_3970</name>
    <name evidence="5" type="ORF">CYFA0S_14e01420g</name>
</gene>
<evidence type="ECO:0000313" key="7">
    <source>
        <dbReference type="Proteomes" id="UP000189513"/>
    </source>
</evidence>
<feature type="compositionally biased region" description="Basic and acidic residues" evidence="3">
    <location>
        <begin position="64"/>
        <end position="86"/>
    </location>
</feature>
<dbReference type="Pfam" id="PF02037">
    <property type="entry name" value="SAP"/>
    <property type="match status" value="1"/>
</dbReference>
<evidence type="ECO:0000256" key="2">
    <source>
        <dbReference type="ARBA" id="ARBA00046328"/>
    </source>
</evidence>
<dbReference type="SUPFAM" id="SSF68906">
    <property type="entry name" value="SAP domain"/>
    <property type="match status" value="1"/>
</dbReference>
<sequence length="200" mass="21730">MATYSSQTVAQLKDVLKSRGLSTAGVKSELIARLEEADKTTTSEESKTEENAAEPVGAVSAAPSEEKKETENKSEETEEKSEEKAVVDAPAATASATEAAPAEEKKEEEKKVKELTPEERKAAALELLNKKLARAKKFDSGNVDDLQKQIDRVEKFGVEAGTSLAKEIGIQDHSLPEKRFHGRGRRLSHNGRKGGRKGRS</sequence>
<keyword evidence="1" id="KW-0597">Phosphoprotein</keyword>
<evidence type="ECO:0000256" key="1">
    <source>
        <dbReference type="ARBA" id="ARBA00022553"/>
    </source>
</evidence>
<name>A0A061B8Q0_CYBFA</name>
<reference evidence="7" key="2">
    <citation type="journal article" date="2017" name="Genome Announc.">
        <title>Genome sequences of Cyberlindnera fabianii 65, Pichia kudriavzevii 129, and Saccharomyces cerevisiae 131 isolated from fermented masau fruits in Zimbabwe.</title>
        <authorList>
            <person name="van Rijswijck I.M.H."/>
            <person name="Derks M.F.L."/>
            <person name="Abee T."/>
            <person name="de Ridder D."/>
            <person name="Smid E.J."/>
        </authorList>
    </citation>
    <scope>NUCLEOTIDE SEQUENCE [LARGE SCALE GENOMIC DNA]</scope>
    <source>
        <strain evidence="7">65</strain>
    </source>
</reference>
<comment type="similarity">
    <text evidence="2">Belongs to the SAP domain-containing ribonucleoprotein family.</text>
</comment>
<feature type="region of interest" description="Disordered" evidence="3">
    <location>
        <begin position="169"/>
        <end position="200"/>
    </location>
</feature>
<feature type="region of interest" description="Disordered" evidence="3">
    <location>
        <begin position="14"/>
        <end position="117"/>
    </location>
</feature>
<evidence type="ECO:0000313" key="6">
    <source>
        <dbReference type="EMBL" id="ONH66159.1"/>
    </source>
</evidence>